<dbReference type="SUPFAM" id="SSF46785">
    <property type="entry name" value="Winged helix' DNA-binding domain"/>
    <property type="match status" value="1"/>
</dbReference>
<evidence type="ECO:0000313" key="5">
    <source>
        <dbReference type="EMBL" id="MCZ0963194.1"/>
    </source>
</evidence>
<evidence type="ECO:0000256" key="1">
    <source>
        <dbReference type="ARBA" id="ARBA00023015"/>
    </source>
</evidence>
<comment type="caution">
    <text evidence="5">The sequence shown here is derived from an EMBL/GenBank/DDBJ whole genome shotgun (WGS) entry which is preliminary data.</text>
</comment>
<keyword evidence="1" id="KW-0805">Transcription regulation</keyword>
<dbReference type="PROSITE" id="PS51063">
    <property type="entry name" value="HTH_CRP_2"/>
    <property type="match status" value="1"/>
</dbReference>
<dbReference type="Pfam" id="PF00027">
    <property type="entry name" value="cNMP_binding"/>
    <property type="match status" value="1"/>
</dbReference>
<keyword evidence="6" id="KW-1185">Reference proteome</keyword>
<sequence length="246" mass="28130">MKKPAWPTVRRLPRDTVLSGEDRMLSWAGVLKTGFLRVEHVTRDGHRNVLALYVPGDLVGNWTGRTDFHTVEAATDVEICSFDPRRIAGLLEQDTCTKIYVLQELANTHHRLLNLIWSRGALSSFQRIVAFLVAAMEIMPTTRRSDGSATVRMEISRRDWAALCGTTVETICRTLKDLSKADLVQQVEPGLYEIRNVRMLMRQAGMEHETIWSPRVRQDRARPYWDELHEENDTFGQSVGLKRTKG</sequence>
<organism evidence="5 6">
    <name type="scientific">Paracoccus benzoatiresistens</name>
    <dbReference type="NCBI Taxonomy" id="2997341"/>
    <lineage>
        <taxon>Bacteria</taxon>
        <taxon>Pseudomonadati</taxon>
        <taxon>Pseudomonadota</taxon>
        <taxon>Alphaproteobacteria</taxon>
        <taxon>Rhodobacterales</taxon>
        <taxon>Paracoccaceae</taxon>
        <taxon>Paracoccus</taxon>
    </lineage>
</organism>
<dbReference type="InterPro" id="IPR012318">
    <property type="entry name" value="HTH_CRP"/>
</dbReference>
<dbReference type="CDD" id="cd00038">
    <property type="entry name" value="CAP_ED"/>
    <property type="match status" value="1"/>
</dbReference>
<dbReference type="InterPro" id="IPR018490">
    <property type="entry name" value="cNMP-bd_dom_sf"/>
</dbReference>
<name>A0ABT4J7W0_9RHOB</name>
<dbReference type="InterPro" id="IPR000595">
    <property type="entry name" value="cNMP-bd_dom"/>
</dbReference>
<evidence type="ECO:0000259" key="4">
    <source>
        <dbReference type="PROSITE" id="PS51063"/>
    </source>
</evidence>
<dbReference type="RefSeq" id="WP_268943264.1">
    <property type="nucleotide sequence ID" value="NZ_JAPTYD010000030.1"/>
</dbReference>
<dbReference type="EMBL" id="JAPTYD010000030">
    <property type="protein sequence ID" value="MCZ0963194.1"/>
    <property type="molecule type" value="Genomic_DNA"/>
</dbReference>
<protein>
    <submittedName>
        <fullName evidence="5">Crp/Fnr family transcriptional regulator</fullName>
    </submittedName>
</protein>
<dbReference type="Proteomes" id="UP001149822">
    <property type="component" value="Unassembled WGS sequence"/>
</dbReference>
<accession>A0ABT4J7W0</accession>
<evidence type="ECO:0000313" key="6">
    <source>
        <dbReference type="Proteomes" id="UP001149822"/>
    </source>
</evidence>
<dbReference type="SUPFAM" id="SSF51206">
    <property type="entry name" value="cAMP-binding domain-like"/>
    <property type="match status" value="1"/>
</dbReference>
<keyword evidence="3" id="KW-0804">Transcription</keyword>
<dbReference type="InterPro" id="IPR014710">
    <property type="entry name" value="RmlC-like_jellyroll"/>
</dbReference>
<dbReference type="Gene3D" id="2.60.120.10">
    <property type="entry name" value="Jelly Rolls"/>
    <property type="match status" value="1"/>
</dbReference>
<keyword evidence="2" id="KW-0238">DNA-binding</keyword>
<reference evidence="5" key="1">
    <citation type="submission" date="2022-12" db="EMBL/GenBank/DDBJ databases">
        <title>Paracoccus sp. EF6 isolated from a lake water.</title>
        <authorList>
            <person name="Liu H."/>
        </authorList>
    </citation>
    <scope>NUCLEOTIDE SEQUENCE</scope>
    <source>
        <strain evidence="5">EF6</strain>
    </source>
</reference>
<evidence type="ECO:0000256" key="3">
    <source>
        <dbReference type="ARBA" id="ARBA00023163"/>
    </source>
</evidence>
<proteinExistence type="predicted"/>
<dbReference type="InterPro" id="IPR036388">
    <property type="entry name" value="WH-like_DNA-bd_sf"/>
</dbReference>
<dbReference type="SMART" id="SM00419">
    <property type="entry name" value="HTH_CRP"/>
    <property type="match status" value="1"/>
</dbReference>
<dbReference type="Gene3D" id="1.10.10.10">
    <property type="entry name" value="Winged helix-like DNA-binding domain superfamily/Winged helix DNA-binding domain"/>
    <property type="match status" value="1"/>
</dbReference>
<feature type="domain" description="HTH crp-type" evidence="4">
    <location>
        <begin position="122"/>
        <end position="198"/>
    </location>
</feature>
<evidence type="ECO:0000256" key="2">
    <source>
        <dbReference type="ARBA" id="ARBA00023125"/>
    </source>
</evidence>
<dbReference type="InterPro" id="IPR036390">
    <property type="entry name" value="WH_DNA-bd_sf"/>
</dbReference>
<gene>
    <name evidence="5" type="ORF">OU682_16375</name>
</gene>
<dbReference type="Pfam" id="PF13545">
    <property type="entry name" value="HTH_Crp_2"/>
    <property type="match status" value="1"/>
</dbReference>